<keyword evidence="1" id="KW-0472">Membrane</keyword>
<dbReference type="OrthoDB" id="6436622at2759"/>
<dbReference type="EMBL" id="BMAW01080807">
    <property type="protein sequence ID" value="GFU21244.1"/>
    <property type="molecule type" value="Genomic_DNA"/>
</dbReference>
<dbReference type="AlphaFoldDB" id="A0A8X6QIS6"/>
<comment type="caution">
    <text evidence="2">The sequence shown here is derived from an EMBL/GenBank/DDBJ whole genome shotgun (WGS) entry which is preliminary data.</text>
</comment>
<protein>
    <submittedName>
        <fullName evidence="2">Uncharacterized protein</fullName>
    </submittedName>
</protein>
<evidence type="ECO:0000256" key="1">
    <source>
        <dbReference type="SAM" id="Phobius"/>
    </source>
</evidence>
<keyword evidence="3" id="KW-1185">Reference proteome</keyword>
<feature type="transmembrane region" description="Helical" evidence="1">
    <location>
        <begin position="97"/>
        <end position="116"/>
    </location>
</feature>
<dbReference type="Proteomes" id="UP000887013">
    <property type="component" value="Unassembled WGS sequence"/>
</dbReference>
<proteinExistence type="predicted"/>
<accession>A0A8X6QIS6</accession>
<keyword evidence="1" id="KW-0812">Transmembrane</keyword>
<feature type="transmembrane region" description="Helical" evidence="1">
    <location>
        <begin position="128"/>
        <end position="152"/>
    </location>
</feature>
<keyword evidence="1" id="KW-1133">Transmembrane helix</keyword>
<evidence type="ECO:0000313" key="3">
    <source>
        <dbReference type="Proteomes" id="UP000887013"/>
    </source>
</evidence>
<gene>
    <name evidence="2" type="ORF">NPIL_240781</name>
</gene>
<organism evidence="2 3">
    <name type="scientific">Nephila pilipes</name>
    <name type="common">Giant wood spider</name>
    <name type="synonym">Nephila maculata</name>
    <dbReference type="NCBI Taxonomy" id="299642"/>
    <lineage>
        <taxon>Eukaryota</taxon>
        <taxon>Metazoa</taxon>
        <taxon>Ecdysozoa</taxon>
        <taxon>Arthropoda</taxon>
        <taxon>Chelicerata</taxon>
        <taxon>Arachnida</taxon>
        <taxon>Araneae</taxon>
        <taxon>Araneomorphae</taxon>
        <taxon>Entelegynae</taxon>
        <taxon>Araneoidea</taxon>
        <taxon>Nephilidae</taxon>
        <taxon>Nephila</taxon>
    </lineage>
</organism>
<reference evidence="2" key="1">
    <citation type="submission" date="2020-08" db="EMBL/GenBank/DDBJ databases">
        <title>Multicomponent nature underlies the extraordinary mechanical properties of spider dragline silk.</title>
        <authorList>
            <person name="Kono N."/>
            <person name="Nakamura H."/>
            <person name="Mori M."/>
            <person name="Yoshida Y."/>
            <person name="Ohtoshi R."/>
            <person name="Malay A.D."/>
            <person name="Moran D.A.P."/>
            <person name="Tomita M."/>
            <person name="Numata K."/>
            <person name="Arakawa K."/>
        </authorList>
    </citation>
    <scope>NUCLEOTIDE SEQUENCE</scope>
</reference>
<name>A0A8X6QIS6_NEPPI</name>
<feature type="transmembrane region" description="Helical" evidence="1">
    <location>
        <begin position="70"/>
        <end position="91"/>
    </location>
</feature>
<sequence length="383" mass="43298">MIEVEEHENSIKSAEQNVFMSNGSAVQISYDENENETVKEVNIKNGTEEPSEDDIVIQNEARPEIRKAHILIRLYDIIMACISMCVITYQLDRKACGLILLTTYVFTCYSLVAYSHRMITWQSDVAEIACGFSVVSLFLVLTYFYGAFFGIFSVDLQDYLDESCMTPSHESHESSSVLTEKVQTDSCCSEKLGVDEMNNIIKDISMKNTQRIEWVVSKNQERLTLLAETNDAKRKLGAAADEELHEKFTSEIDKYIKISTCEIEEHLKLQSALIAERVKMSTAVDEESFKSEVAKCLHDIMSAASRDIQKIKLFAASEYTNLQSETIARYSNIASKLARLSNCSSSTLKRSESTIDTFCENMRNLPENQLNINVAHVLSEPLN</sequence>
<evidence type="ECO:0000313" key="2">
    <source>
        <dbReference type="EMBL" id="GFU21244.1"/>
    </source>
</evidence>